<keyword evidence="2" id="KW-1185">Reference proteome</keyword>
<evidence type="ECO:0000313" key="1">
    <source>
        <dbReference type="EMBL" id="TDF73871.1"/>
    </source>
</evidence>
<evidence type="ECO:0000313" key="2">
    <source>
        <dbReference type="Proteomes" id="UP000294588"/>
    </source>
</evidence>
<gene>
    <name evidence="1" type="primary">thrS</name>
    <name evidence="1" type="ORF">E0946_02320</name>
</gene>
<reference evidence="1" key="1">
    <citation type="submission" date="2019-03" db="EMBL/GenBank/DDBJ databases">
        <title>Candidatus Syntrophosphaera thermopropionivorans: a novel player in syntrophic propionate oxidation during anaerobic digestion.</title>
        <authorList>
            <person name="Dyksma S."/>
        </authorList>
    </citation>
    <scope>NUCLEOTIDE SEQUENCE</scope>
    <source>
        <strain evidence="1">W5</strain>
    </source>
</reference>
<comment type="caution">
    <text evidence="1">The sequence shown here is derived from an EMBL/GenBank/DDBJ whole genome shotgun (WGS) entry which is preliminary data.</text>
</comment>
<keyword evidence="1" id="KW-0436">Ligase</keyword>
<dbReference type="EC" id="6.1.1.3" evidence="1"/>
<organism evidence="1 2">
    <name type="scientific">Candidatus Syntrophosphaera thermopropionivorans</name>
    <dbReference type="NCBI Taxonomy" id="2593015"/>
    <lineage>
        <taxon>Bacteria</taxon>
        <taxon>Pseudomonadati</taxon>
        <taxon>Candidatus Cloacimonadota</taxon>
        <taxon>Candidatus Cloacimonadia</taxon>
        <taxon>Candidatus Cloacimonadales</taxon>
        <taxon>Candidatus Cloacimonadaceae</taxon>
        <taxon>Candidatus Syntrophosphaera</taxon>
    </lineage>
</organism>
<accession>A0AC61QK97</accession>
<protein>
    <submittedName>
        <fullName evidence="1">Threonine--tRNA ligase</fullName>
        <ecNumber evidence="1">6.1.1.3</ecNumber>
    </submittedName>
</protein>
<dbReference type="EMBL" id="SMOG01000003">
    <property type="protein sequence ID" value="TDF73871.1"/>
    <property type="molecule type" value="Genomic_DNA"/>
</dbReference>
<proteinExistence type="predicted"/>
<sequence>MQIKITLPDGSEKIYDHPVTAIQVAEDLSPRLAEEAICAEVDGKLVDLDYLIDHNARLTIHTFKTREGKEVYWHSTAHLMAQAVKQLFPQVKVAIGPAIEQGFYYDFDKDEPFTDDELQQIEERMIMLSKENLPYTRQELSKEEAKKIFSELGESYKLELLEDIPDTDTISVYRQGDFIDLCRGPHLPHTGKIKFVKLLKSSGAYWHGDEKNKMLQRIYGISFPTAKELDDYLEFLKQAALRDHRKLGKDLDLFSINEEVGPGLVLWHPNGAMIRHLIESYWKEQHLLNGYKFVYTPHIGKASLWETSGHLGFYKENMYSAMDIEGQDYYIKPMNCPFHIAIYNTNLHSYRELPIRLAELGTVYRYERSGVLHGLMRVRGFTQDDAHIICTPEQLNEEVEKLIVFALDMLKHFGFKEFLIYLSTRPEECVGDFTDWCTATESLRQSLDKLGLEYEVDEGGGAFYGPKIDIKIRDALGRAWQCTTIQFDFNEPTRFDMTYIGADNAPHRPFMIHRAILGSIERFFATLLEYHSGNLPLWLSPIQLIILPITDNQLDYANKLKEQFLQKGIRCEVDARNEKIGYKIREAETKKIPYMCIVGAKELENNILTLRRHLLGDLGAMTFDEALNRFREEL</sequence>
<name>A0AC61QK97_9BACT</name>
<dbReference type="Proteomes" id="UP000294588">
    <property type="component" value="Unassembled WGS sequence"/>
</dbReference>